<evidence type="ECO:0000313" key="1">
    <source>
        <dbReference type="EMBL" id="KAJ8982006.1"/>
    </source>
</evidence>
<proteinExistence type="predicted"/>
<name>A0ABQ9JUM7_9CUCU</name>
<dbReference type="InterPro" id="IPR052797">
    <property type="entry name" value="RegFact_GeneExpr_CellDeath"/>
</dbReference>
<dbReference type="EMBL" id="JAPWTJ010000151">
    <property type="protein sequence ID" value="KAJ8982006.1"/>
    <property type="molecule type" value="Genomic_DNA"/>
</dbReference>
<sequence length="240" mass="27747">MKSQGTNKINALCPAVMAVKIKDSGYVSVRYTKTHMGHKNDLGHVTLSQSERNAIALKISSNVPFDSILDEVRESLTADGELKRMHLLRKMDLHNIENSFKLNINVKKHENNATSVNMWVNELQNNDSCVLFYKPQQQIMEKYTQLKSDDFLCIKQKSWVLLKKDCAWHVDRAWRKNLSKIGEKDKQIKIYKMLRTLLQETDRNPFESMIRSAISQLLGDSATKSFGVYFQKEYLKSVES</sequence>
<organism evidence="1 2">
    <name type="scientific">Molorchus minor</name>
    <dbReference type="NCBI Taxonomy" id="1323400"/>
    <lineage>
        <taxon>Eukaryota</taxon>
        <taxon>Metazoa</taxon>
        <taxon>Ecdysozoa</taxon>
        <taxon>Arthropoda</taxon>
        <taxon>Hexapoda</taxon>
        <taxon>Insecta</taxon>
        <taxon>Pterygota</taxon>
        <taxon>Neoptera</taxon>
        <taxon>Endopterygota</taxon>
        <taxon>Coleoptera</taxon>
        <taxon>Polyphaga</taxon>
        <taxon>Cucujiformia</taxon>
        <taxon>Chrysomeloidea</taxon>
        <taxon>Cerambycidae</taxon>
        <taxon>Lamiinae</taxon>
        <taxon>Monochamini</taxon>
        <taxon>Molorchus</taxon>
    </lineage>
</organism>
<evidence type="ECO:0000313" key="2">
    <source>
        <dbReference type="Proteomes" id="UP001162164"/>
    </source>
</evidence>
<dbReference type="Proteomes" id="UP001162164">
    <property type="component" value="Unassembled WGS sequence"/>
</dbReference>
<keyword evidence="2" id="KW-1185">Reference proteome</keyword>
<comment type="caution">
    <text evidence="1">The sequence shown here is derived from an EMBL/GenBank/DDBJ whole genome shotgun (WGS) entry which is preliminary data.</text>
</comment>
<gene>
    <name evidence="1" type="ORF">NQ317_004093</name>
</gene>
<accession>A0ABQ9JUM7</accession>
<reference evidence="1" key="1">
    <citation type="journal article" date="2023" name="Insect Mol. Biol.">
        <title>Genome sequencing provides insights into the evolution of gene families encoding plant cell wall-degrading enzymes in longhorned beetles.</title>
        <authorList>
            <person name="Shin N.R."/>
            <person name="Okamura Y."/>
            <person name="Kirsch R."/>
            <person name="Pauchet Y."/>
        </authorList>
    </citation>
    <scope>NUCLEOTIDE SEQUENCE</scope>
    <source>
        <strain evidence="1">MMC_N1</strain>
    </source>
</reference>
<dbReference type="PANTHER" id="PTHR33936:SF24">
    <property type="entry name" value="C2H2-TYPE DOMAIN-CONTAINING PROTEIN"/>
    <property type="match status" value="1"/>
</dbReference>
<protein>
    <submittedName>
        <fullName evidence="1">Uncharacterized protein</fullName>
    </submittedName>
</protein>
<dbReference type="PANTHER" id="PTHR33936">
    <property type="entry name" value="PROTEIN CBG17840"/>
    <property type="match status" value="1"/>
</dbReference>